<feature type="compositionally biased region" description="Basic and acidic residues" evidence="13">
    <location>
        <begin position="388"/>
        <end position="409"/>
    </location>
</feature>
<keyword evidence="15" id="KW-1185">Reference proteome</keyword>
<dbReference type="Pfam" id="PF00579">
    <property type="entry name" value="tRNA-synt_1b"/>
    <property type="match status" value="1"/>
</dbReference>
<evidence type="ECO:0000256" key="8">
    <source>
        <dbReference type="ARBA" id="ARBA00022917"/>
    </source>
</evidence>
<dbReference type="FunFam" id="3.40.50.620:FF:000040">
    <property type="entry name" value="Tyrosine--tRNA ligase"/>
    <property type="match status" value="1"/>
</dbReference>
<dbReference type="AlphaFoldDB" id="A0A1Y2EVQ2"/>
<dbReference type="OrthoDB" id="197206at2759"/>
<proteinExistence type="inferred from homology"/>
<dbReference type="Gene3D" id="3.40.50.620">
    <property type="entry name" value="HUPs"/>
    <property type="match status" value="1"/>
</dbReference>
<dbReference type="GO" id="GO:0004831">
    <property type="term" value="F:tyrosine-tRNA ligase activity"/>
    <property type="evidence" value="ECO:0007669"/>
    <property type="project" value="UniProtKB-EC"/>
</dbReference>
<keyword evidence="8 12" id="KW-0648">Protein biosynthesis</keyword>
<dbReference type="GO" id="GO:0005737">
    <property type="term" value="C:cytoplasm"/>
    <property type="evidence" value="ECO:0007669"/>
    <property type="project" value="UniProtKB-SubCell"/>
</dbReference>
<evidence type="ECO:0000256" key="9">
    <source>
        <dbReference type="ARBA" id="ARBA00023146"/>
    </source>
</evidence>
<gene>
    <name evidence="14" type="ORF">BCR35DRAFT_306139</name>
</gene>
<dbReference type="GO" id="GO:0005524">
    <property type="term" value="F:ATP binding"/>
    <property type="evidence" value="ECO:0007669"/>
    <property type="project" value="UniProtKB-KW"/>
</dbReference>
<evidence type="ECO:0000256" key="7">
    <source>
        <dbReference type="ARBA" id="ARBA00022840"/>
    </source>
</evidence>
<comment type="similarity">
    <text evidence="2 12">Belongs to the class-I aminoacyl-tRNA synthetase family.</text>
</comment>
<keyword evidence="7 12" id="KW-0067">ATP-binding</keyword>
<comment type="catalytic activity">
    <reaction evidence="11 12">
        <text>tRNA(Tyr) + L-tyrosine + ATP = L-tyrosyl-tRNA(Tyr) + AMP + diphosphate + H(+)</text>
        <dbReference type="Rhea" id="RHEA:10220"/>
        <dbReference type="Rhea" id="RHEA-COMP:9706"/>
        <dbReference type="Rhea" id="RHEA-COMP:9707"/>
        <dbReference type="ChEBI" id="CHEBI:15378"/>
        <dbReference type="ChEBI" id="CHEBI:30616"/>
        <dbReference type="ChEBI" id="CHEBI:33019"/>
        <dbReference type="ChEBI" id="CHEBI:58315"/>
        <dbReference type="ChEBI" id="CHEBI:78442"/>
        <dbReference type="ChEBI" id="CHEBI:78536"/>
        <dbReference type="ChEBI" id="CHEBI:456215"/>
        <dbReference type="EC" id="6.1.1.1"/>
    </reaction>
</comment>
<dbReference type="PRINTS" id="PR01040">
    <property type="entry name" value="TRNASYNTHTYR"/>
</dbReference>
<evidence type="ECO:0000256" key="10">
    <source>
        <dbReference type="ARBA" id="ARBA00033323"/>
    </source>
</evidence>
<feature type="region of interest" description="Disordered" evidence="13">
    <location>
        <begin position="375"/>
        <end position="412"/>
    </location>
</feature>
<keyword evidence="9 12" id="KW-0030">Aminoacyl-tRNA synthetase</keyword>
<dbReference type="PIRSF" id="PIRSF006588">
    <property type="entry name" value="TyrRS_arch_euk"/>
    <property type="match status" value="1"/>
</dbReference>
<dbReference type="InterPro" id="IPR023617">
    <property type="entry name" value="Tyr-tRNA-ligase_arc/euk-type"/>
</dbReference>
<dbReference type="Proteomes" id="UP000193467">
    <property type="component" value="Unassembled WGS sequence"/>
</dbReference>
<accession>A0A1Y2EVQ2</accession>
<dbReference type="EMBL" id="MCGR01000037">
    <property type="protein sequence ID" value="ORY75640.1"/>
    <property type="molecule type" value="Genomic_DNA"/>
</dbReference>
<comment type="subcellular location">
    <subcellularLocation>
        <location evidence="1">Cytoplasm</location>
    </subcellularLocation>
</comment>
<evidence type="ECO:0000313" key="14">
    <source>
        <dbReference type="EMBL" id="ORY75640.1"/>
    </source>
</evidence>
<protein>
    <recommendedName>
        <fullName evidence="3 12">Tyrosine--tRNA ligase</fullName>
        <ecNumber evidence="3 12">6.1.1.1</ecNumber>
    </recommendedName>
    <alternativeName>
        <fullName evidence="10 12">Tyrosyl-tRNA synthetase</fullName>
    </alternativeName>
</protein>
<dbReference type="FunCoup" id="A0A1Y2EVQ2">
    <property type="interactions" value="534"/>
</dbReference>
<evidence type="ECO:0000256" key="3">
    <source>
        <dbReference type="ARBA" id="ARBA00013160"/>
    </source>
</evidence>
<dbReference type="PANTHER" id="PTHR46264:SF4">
    <property type="entry name" value="TYROSINE--TRNA LIGASE, CYTOPLASMIC"/>
    <property type="match status" value="1"/>
</dbReference>
<keyword evidence="6 12" id="KW-0547">Nucleotide-binding</keyword>
<sequence>MATEGQLPVPPAVAATLSKEDKFNLITKDLDEVLGADLLKSILEERDLVAYWGTAPTGRPHLGYFVPLAKLADFLTAGVEVKILLADVHAFLDNLKAPIELVAHRANYYKALISAVFRSLHLPLDKVTFVLGSSYQYSQEYNLDKYKLCSITTEHDARKAGAEVVKQVSSPLLSGLLYPLLQALDEEYLKVDFQFGGVDQRKIFTYAEANLPKLGYKKRAHLMNKMVPGLSGGKMSASDPNSKIDFLETPAQVKSKIQKAHCAPGEVEGNGVLAFVRSVIAPIGELMRGQGRSAERVWAETPEAVFTVKGDPKHGGSVRHFTSTEELDGAYAAGEVHPGDLKVAVVQAINALLAPIQAEFANDAAFKEAEAGAYPPEKKEVVKKKEKKYTPKPEHLKTEEEKAKDRAAAEKAGLGETKDLKKVVDEIAKAI</sequence>
<evidence type="ECO:0000256" key="2">
    <source>
        <dbReference type="ARBA" id="ARBA00005594"/>
    </source>
</evidence>
<dbReference type="InterPro" id="IPR002307">
    <property type="entry name" value="Tyr-tRNA-ligase"/>
</dbReference>
<organism evidence="14 15">
    <name type="scientific">Leucosporidium creatinivorum</name>
    <dbReference type="NCBI Taxonomy" id="106004"/>
    <lineage>
        <taxon>Eukaryota</taxon>
        <taxon>Fungi</taxon>
        <taxon>Dikarya</taxon>
        <taxon>Basidiomycota</taxon>
        <taxon>Pucciniomycotina</taxon>
        <taxon>Microbotryomycetes</taxon>
        <taxon>Leucosporidiales</taxon>
        <taxon>Leucosporidium</taxon>
    </lineage>
</organism>
<evidence type="ECO:0000256" key="11">
    <source>
        <dbReference type="ARBA" id="ARBA00048248"/>
    </source>
</evidence>
<evidence type="ECO:0000256" key="1">
    <source>
        <dbReference type="ARBA" id="ARBA00004496"/>
    </source>
</evidence>
<dbReference type="InterPro" id="IPR050489">
    <property type="entry name" value="Tyr-tRNA_synthase"/>
</dbReference>
<dbReference type="GO" id="GO:0006437">
    <property type="term" value="P:tyrosyl-tRNA aminoacylation"/>
    <property type="evidence" value="ECO:0007669"/>
    <property type="project" value="InterPro"/>
</dbReference>
<evidence type="ECO:0000313" key="15">
    <source>
        <dbReference type="Proteomes" id="UP000193467"/>
    </source>
</evidence>
<evidence type="ECO:0000256" key="5">
    <source>
        <dbReference type="ARBA" id="ARBA00022598"/>
    </source>
</evidence>
<dbReference type="InterPro" id="IPR002305">
    <property type="entry name" value="aa-tRNA-synth_Ic"/>
</dbReference>
<dbReference type="SUPFAM" id="SSF52374">
    <property type="entry name" value="Nucleotidylyl transferase"/>
    <property type="match status" value="1"/>
</dbReference>
<reference evidence="14 15" key="1">
    <citation type="submission" date="2016-07" db="EMBL/GenBank/DDBJ databases">
        <title>Pervasive Adenine N6-methylation of Active Genes in Fungi.</title>
        <authorList>
            <consortium name="DOE Joint Genome Institute"/>
            <person name="Mondo S.J."/>
            <person name="Dannebaum R.O."/>
            <person name="Kuo R.C."/>
            <person name="Labutti K."/>
            <person name="Haridas S."/>
            <person name="Kuo A."/>
            <person name="Salamov A."/>
            <person name="Ahrendt S.R."/>
            <person name="Lipzen A."/>
            <person name="Sullivan W."/>
            <person name="Andreopoulos W.B."/>
            <person name="Clum A."/>
            <person name="Lindquist E."/>
            <person name="Daum C."/>
            <person name="Ramamoorthy G.K."/>
            <person name="Gryganskyi A."/>
            <person name="Culley D."/>
            <person name="Magnuson J.K."/>
            <person name="James T.Y."/>
            <person name="O'Malley M.A."/>
            <person name="Stajich J.E."/>
            <person name="Spatafora J.W."/>
            <person name="Visel A."/>
            <person name="Grigoriev I.V."/>
        </authorList>
    </citation>
    <scope>NUCLEOTIDE SEQUENCE [LARGE SCALE GENOMIC DNA]</scope>
    <source>
        <strain evidence="14 15">62-1032</strain>
    </source>
</reference>
<dbReference type="NCBIfam" id="TIGR00234">
    <property type="entry name" value="tyrS"/>
    <property type="match status" value="1"/>
</dbReference>
<keyword evidence="4" id="KW-0963">Cytoplasm</keyword>
<evidence type="ECO:0000256" key="4">
    <source>
        <dbReference type="ARBA" id="ARBA00022490"/>
    </source>
</evidence>
<dbReference type="EC" id="6.1.1.1" evidence="3 12"/>
<evidence type="ECO:0000256" key="6">
    <source>
        <dbReference type="ARBA" id="ARBA00022741"/>
    </source>
</evidence>
<dbReference type="InterPro" id="IPR014729">
    <property type="entry name" value="Rossmann-like_a/b/a_fold"/>
</dbReference>
<comment type="caution">
    <text evidence="14">The sequence shown here is derived from an EMBL/GenBank/DDBJ whole genome shotgun (WGS) entry which is preliminary data.</text>
</comment>
<dbReference type="PANTHER" id="PTHR46264">
    <property type="entry name" value="TYROSINE-TRNA LIGASE"/>
    <property type="match status" value="1"/>
</dbReference>
<dbReference type="NCBIfam" id="NF006330">
    <property type="entry name" value="PRK08560.1"/>
    <property type="match status" value="1"/>
</dbReference>
<name>A0A1Y2EVQ2_9BASI</name>
<keyword evidence="5 12" id="KW-0436">Ligase</keyword>
<dbReference type="InParanoid" id="A0A1Y2EVQ2"/>
<evidence type="ECO:0000256" key="13">
    <source>
        <dbReference type="SAM" id="MobiDB-lite"/>
    </source>
</evidence>
<dbReference type="Gene3D" id="1.10.240.10">
    <property type="entry name" value="Tyrosyl-Transfer RNA Synthetase"/>
    <property type="match status" value="1"/>
</dbReference>
<dbReference type="STRING" id="106004.A0A1Y2EVQ2"/>
<evidence type="ECO:0000256" key="12">
    <source>
        <dbReference type="RuleBase" id="RU361234"/>
    </source>
</evidence>